<protein>
    <submittedName>
        <fullName evidence="1">Polysaccharide biosynthesis/export protein</fullName>
    </submittedName>
</protein>
<evidence type="ECO:0000313" key="2">
    <source>
        <dbReference type="Proteomes" id="UP000034392"/>
    </source>
</evidence>
<dbReference type="Pfam" id="PF02563">
    <property type="entry name" value="Poly_export"/>
    <property type="match status" value="1"/>
</dbReference>
<dbReference type="PANTHER" id="PTHR33619:SF3">
    <property type="entry name" value="POLYSACCHARIDE EXPORT PROTEIN GFCE-RELATED"/>
    <property type="match status" value="1"/>
</dbReference>
<dbReference type="PROSITE" id="PS51257">
    <property type="entry name" value="PROKAR_LIPOPROTEIN"/>
    <property type="match status" value="1"/>
</dbReference>
<dbReference type="GO" id="GO:0015159">
    <property type="term" value="F:polysaccharide transmembrane transporter activity"/>
    <property type="evidence" value="ECO:0007669"/>
    <property type="project" value="InterPro"/>
</dbReference>
<dbReference type="InterPro" id="IPR049712">
    <property type="entry name" value="Poly_export"/>
</dbReference>
<evidence type="ECO:0000313" key="1">
    <source>
        <dbReference type="EMBL" id="AKH42836.1"/>
    </source>
</evidence>
<dbReference type="Gene3D" id="3.10.560.10">
    <property type="entry name" value="Outer membrane lipoprotein wza domain like"/>
    <property type="match status" value="1"/>
</dbReference>
<sequence>MRLPRGIMQVLGTVALGAMATGCTSTGQVDYLPPAQETGYTLDSGDELRVQVYGLEGFEGTSFIVDESGMLSLPLIDKVPARGKTTEQLEGDIRQALLDRQILKEPFVDVQSVTLRPFYILGEVNNPGEYAYRPGMTVTTAVTIAGGYTVRANQKDVVITRKVEGRAVTGRAEADATVRPGDQIQVVERWF</sequence>
<dbReference type="Proteomes" id="UP000034392">
    <property type="component" value="Chromosome"/>
</dbReference>
<dbReference type="STRING" id="1267766.WYH_01800"/>
<keyword evidence="2" id="KW-1185">Reference proteome</keyword>
<dbReference type="PATRIC" id="fig|1267766.3.peg.1819"/>
<gene>
    <name evidence="1" type="ORF">WYH_01800</name>
</gene>
<dbReference type="RefSeq" id="WP_046904996.1">
    <property type="nucleotide sequence ID" value="NZ_CP011452.2"/>
</dbReference>
<reference evidence="1" key="1">
    <citation type="submission" date="2015-05" db="EMBL/GenBank/DDBJ databases">
        <title>The complete genome of Altererythrobacter atlanticus strain 26DY36.</title>
        <authorList>
            <person name="Wu Y.-H."/>
            <person name="Cheng H."/>
            <person name="Wu X.-W."/>
        </authorList>
    </citation>
    <scope>NUCLEOTIDE SEQUENCE [LARGE SCALE GENOMIC DNA]</scope>
    <source>
        <strain evidence="1">26DY36</strain>
    </source>
</reference>
<dbReference type="Pfam" id="PF10531">
    <property type="entry name" value="SLBB"/>
    <property type="match status" value="1"/>
</dbReference>
<proteinExistence type="predicted"/>
<dbReference type="EMBL" id="CP011452">
    <property type="protein sequence ID" value="AKH42836.1"/>
    <property type="molecule type" value="Genomic_DNA"/>
</dbReference>
<organism evidence="1 2">
    <name type="scientific">Croceibacterium atlanticum</name>
    <dbReference type="NCBI Taxonomy" id="1267766"/>
    <lineage>
        <taxon>Bacteria</taxon>
        <taxon>Pseudomonadati</taxon>
        <taxon>Pseudomonadota</taxon>
        <taxon>Alphaproteobacteria</taxon>
        <taxon>Sphingomonadales</taxon>
        <taxon>Erythrobacteraceae</taxon>
        <taxon>Croceibacterium</taxon>
    </lineage>
</organism>
<name>A0A0F7KUH2_9SPHN</name>
<dbReference type="OrthoDB" id="197007at2"/>
<dbReference type="AlphaFoldDB" id="A0A0F7KUH2"/>
<dbReference type="KEGG" id="aay:WYH_01800"/>
<dbReference type="InterPro" id="IPR003715">
    <property type="entry name" value="Poly_export_N"/>
</dbReference>
<accession>A0A0F7KUH2</accession>
<dbReference type="PANTHER" id="PTHR33619">
    <property type="entry name" value="POLYSACCHARIDE EXPORT PROTEIN GFCE-RELATED"/>
    <property type="match status" value="1"/>
</dbReference>
<dbReference type="InterPro" id="IPR019554">
    <property type="entry name" value="Soluble_ligand-bd"/>
</dbReference>